<dbReference type="RefSeq" id="WP_172344903.1">
    <property type="nucleotide sequence ID" value="NZ_CASTNK010000010.1"/>
</dbReference>
<organism evidence="1 2">
    <name type="scientific">Xylanibacter caecicola</name>
    <dbReference type="NCBI Taxonomy" id="2736294"/>
    <lineage>
        <taxon>Bacteria</taxon>
        <taxon>Pseudomonadati</taxon>
        <taxon>Bacteroidota</taxon>
        <taxon>Bacteroidia</taxon>
        <taxon>Bacteroidales</taxon>
        <taxon>Prevotellaceae</taxon>
        <taxon>Xylanibacter</taxon>
    </lineage>
</organism>
<gene>
    <name evidence="1" type="ORF">HPS54_07925</name>
</gene>
<evidence type="ECO:0000313" key="2">
    <source>
        <dbReference type="Proteomes" id="UP000820977"/>
    </source>
</evidence>
<dbReference type="Proteomes" id="UP000820977">
    <property type="component" value="Unassembled WGS sequence"/>
</dbReference>
<evidence type="ECO:0000313" key="1">
    <source>
        <dbReference type="EMBL" id="NPE25437.1"/>
    </source>
</evidence>
<dbReference type="EMBL" id="JABKKJ010000011">
    <property type="protein sequence ID" value="NPE25437.1"/>
    <property type="molecule type" value="Genomic_DNA"/>
</dbReference>
<comment type="caution">
    <text evidence="1">The sequence shown here is derived from an EMBL/GenBank/DDBJ whole genome shotgun (WGS) entry which is preliminary data.</text>
</comment>
<name>A0ABX2B1U3_9BACT</name>
<reference evidence="1 2" key="1">
    <citation type="submission" date="2020-05" db="EMBL/GenBank/DDBJ databases">
        <title>Distinct polysaccharide utilization as determinants for interspecies competition between intestinal Prevotella spp.</title>
        <authorList>
            <person name="Galvez E.J.C."/>
            <person name="Iljazovic A."/>
            <person name="Strowig T."/>
        </authorList>
    </citation>
    <scope>NUCLEOTIDE SEQUENCE [LARGE SCALE GENOMIC DNA]</scope>
    <source>
        <strain evidence="1 2">PCHR</strain>
    </source>
</reference>
<accession>A0ABX2B1U3</accession>
<proteinExistence type="predicted"/>
<sequence>MYKIQTNLSGTRTIIVSDEHLRTIKDYALLKDLIDSNGIIDEAVLEKLRLNIRSLLGSEAGRDKRLIDLCLDVVYNSNMKATGLQKLAELFIKWENDNDEETEGCDKEQKE</sequence>
<keyword evidence="2" id="KW-1185">Reference proteome</keyword>
<protein>
    <submittedName>
        <fullName evidence="1">Uncharacterized protein</fullName>
    </submittedName>
</protein>